<evidence type="ECO:0000313" key="1">
    <source>
        <dbReference type="EMBL" id="TID28257.1"/>
    </source>
</evidence>
<dbReference type="AlphaFoldDB" id="A0A4T0X2F1"/>
<sequence>AVSDENFAIQNFINDFEIETQRQGDTSVKTNSDLFDDDVLNEFLNPNCFQQPNDIVDVDDRDFNILQQQQQQQQQQLYEQNGQRINTENSYNGQYSNQANIAATLQDDIKRYEDAKEQ</sequence>
<reference evidence="1 2" key="1">
    <citation type="journal article" date="2019" name="Front. Genet.">
        <title>Whole-Genome Sequencing of the Opportunistic Yeast Pathogen Candida inconspicua Uncovers Its Hybrid Origin.</title>
        <authorList>
            <person name="Mixao V."/>
            <person name="Hansen A.P."/>
            <person name="Saus E."/>
            <person name="Boekhout T."/>
            <person name="Lass-Florl C."/>
            <person name="Gabaldon T."/>
        </authorList>
    </citation>
    <scope>NUCLEOTIDE SEQUENCE [LARGE SCALE GENOMIC DNA]</scope>
    <source>
        <strain evidence="1 2">CBS 180</strain>
    </source>
</reference>
<evidence type="ECO:0000313" key="2">
    <source>
        <dbReference type="Proteomes" id="UP000307173"/>
    </source>
</evidence>
<dbReference type="EMBL" id="SELW01000410">
    <property type="protein sequence ID" value="TID28257.1"/>
    <property type="molecule type" value="Genomic_DNA"/>
</dbReference>
<keyword evidence="2" id="KW-1185">Reference proteome</keyword>
<organism evidence="1 2">
    <name type="scientific">Pichia inconspicua</name>
    <dbReference type="NCBI Taxonomy" id="52247"/>
    <lineage>
        <taxon>Eukaryota</taxon>
        <taxon>Fungi</taxon>
        <taxon>Dikarya</taxon>
        <taxon>Ascomycota</taxon>
        <taxon>Saccharomycotina</taxon>
        <taxon>Pichiomycetes</taxon>
        <taxon>Pichiales</taxon>
        <taxon>Pichiaceae</taxon>
        <taxon>Pichia</taxon>
    </lineage>
</organism>
<feature type="non-terminal residue" evidence="1">
    <location>
        <position position="1"/>
    </location>
</feature>
<comment type="caution">
    <text evidence="1">The sequence shown here is derived from an EMBL/GenBank/DDBJ whole genome shotgun (WGS) entry which is preliminary data.</text>
</comment>
<protein>
    <submittedName>
        <fullName evidence="1">Uncharacterized protein</fullName>
    </submittedName>
</protein>
<name>A0A4T0X2F1_9ASCO</name>
<feature type="non-terminal residue" evidence="1">
    <location>
        <position position="118"/>
    </location>
</feature>
<proteinExistence type="predicted"/>
<dbReference type="Proteomes" id="UP000307173">
    <property type="component" value="Unassembled WGS sequence"/>
</dbReference>
<accession>A0A4T0X2F1</accession>
<gene>
    <name evidence="1" type="ORF">CANINC_002600</name>
</gene>